<dbReference type="PROSITE" id="PS50217">
    <property type="entry name" value="BZIP"/>
    <property type="match status" value="1"/>
</dbReference>
<sequence length="308" mass="32919">MSLARDDSLARWASDTLRALTSPSTATIDATIDDLTQNDGAPAHATTRPSRGATAAAPAGTLGELTTAMKRMHSAIDPAVFDALPSDAGGVTLEDVWRDIQNKQHQQGAANGGKGKANGATRNATTNANGNNDNSVSMVGLPSLGTMKFSQLLSAMAAPEVELDADRGTKRSRGGRATSGANAKSAEESRDGNLQVADPIPGVSYAPVKLKKRSNIPTPVTRPALPPKRMGRRPKDAVPESEEEKQLRMQERLFRNRESAARSREKRLSAMKIVEDENARLRKENAALKETIAKLQGKSSPPPTKKRR</sequence>
<dbReference type="AlphaFoldDB" id="A0A7S0WBT2"/>
<dbReference type="SMART" id="SM00338">
    <property type="entry name" value="BRLZ"/>
    <property type="match status" value="1"/>
</dbReference>
<dbReference type="GO" id="GO:0005634">
    <property type="term" value="C:nucleus"/>
    <property type="evidence" value="ECO:0007669"/>
    <property type="project" value="UniProtKB-SubCell"/>
</dbReference>
<keyword evidence="2" id="KW-0238">DNA-binding</keyword>
<feature type="region of interest" description="Disordered" evidence="5">
    <location>
        <begin position="103"/>
        <end position="135"/>
    </location>
</feature>
<keyword evidence="4" id="KW-0175">Coiled coil</keyword>
<feature type="compositionally biased region" description="Basic and acidic residues" evidence="5">
    <location>
        <begin position="233"/>
        <end position="266"/>
    </location>
</feature>
<dbReference type="GO" id="GO:0003677">
    <property type="term" value="F:DNA binding"/>
    <property type="evidence" value="ECO:0007669"/>
    <property type="project" value="UniProtKB-KW"/>
</dbReference>
<dbReference type="InterPro" id="IPR043452">
    <property type="entry name" value="BZIP46-like"/>
</dbReference>
<keyword evidence="3" id="KW-0539">Nucleus</keyword>
<comment type="subcellular location">
    <subcellularLocation>
        <location evidence="1">Nucleus</location>
    </subcellularLocation>
</comment>
<feature type="compositionally biased region" description="Low complexity" evidence="5">
    <location>
        <begin position="117"/>
        <end position="134"/>
    </location>
</feature>
<feature type="region of interest" description="Disordered" evidence="5">
    <location>
        <begin position="35"/>
        <end position="57"/>
    </location>
</feature>
<protein>
    <recommendedName>
        <fullName evidence="6">BZIP domain-containing protein</fullName>
    </recommendedName>
</protein>
<accession>A0A7S0WBT2</accession>
<evidence type="ECO:0000256" key="4">
    <source>
        <dbReference type="SAM" id="Coils"/>
    </source>
</evidence>
<evidence type="ECO:0000256" key="3">
    <source>
        <dbReference type="ARBA" id="ARBA00023242"/>
    </source>
</evidence>
<dbReference type="InterPro" id="IPR046347">
    <property type="entry name" value="bZIP_sf"/>
</dbReference>
<dbReference type="Gene3D" id="1.20.5.170">
    <property type="match status" value="1"/>
</dbReference>
<proteinExistence type="predicted"/>
<dbReference type="SUPFAM" id="SSF57959">
    <property type="entry name" value="Leucine zipper domain"/>
    <property type="match status" value="1"/>
</dbReference>
<feature type="region of interest" description="Disordered" evidence="5">
    <location>
        <begin position="163"/>
        <end position="200"/>
    </location>
</feature>
<dbReference type="GO" id="GO:0045893">
    <property type="term" value="P:positive regulation of DNA-templated transcription"/>
    <property type="evidence" value="ECO:0007669"/>
    <property type="project" value="InterPro"/>
</dbReference>
<feature type="compositionally biased region" description="Low complexity" evidence="5">
    <location>
        <begin position="45"/>
        <end position="57"/>
    </location>
</feature>
<dbReference type="Pfam" id="PF00170">
    <property type="entry name" value="bZIP_1"/>
    <property type="match status" value="1"/>
</dbReference>
<dbReference type="PANTHER" id="PTHR22952">
    <property type="entry name" value="CAMP-RESPONSE ELEMENT BINDING PROTEIN-RELATED"/>
    <property type="match status" value="1"/>
</dbReference>
<evidence type="ECO:0000256" key="5">
    <source>
        <dbReference type="SAM" id="MobiDB-lite"/>
    </source>
</evidence>
<gene>
    <name evidence="7" type="ORF">OMED0930_LOCUS1740</name>
</gene>
<dbReference type="PANTHER" id="PTHR22952:SF175">
    <property type="entry name" value="PROTEIN ABSCISIC ACID-INSENSITIVE 5"/>
    <property type="match status" value="1"/>
</dbReference>
<evidence type="ECO:0000256" key="2">
    <source>
        <dbReference type="ARBA" id="ARBA00023125"/>
    </source>
</evidence>
<dbReference type="EMBL" id="HBFO01002499">
    <property type="protein sequence ID" value="CAD8810646.1"/>
    <property type="molecule type" value="Transcribed_RNA"/>
</dbReference>
<evidence type="ECO:0000259" key="6">
    <source>
        <dbReference type="PROSITE" id="PS50217"/>
    </source>
</evidence>
<dbReference type="GO" id="GO:0003700">
    <property type="term" value="F:DNA-binding transcription factor activity"/>
    <property type="evidence" value="ECO:0007669"/>
    <property type="project" value="InterPro"/>
</dbReference>
<dbReference type="InterPro" id="IPR004827">
    <property type="entry name" value="bZIP"/>
</dbReference>
<reference evidence="7" key="1">
    <citation type="submission" date="2021-01" db="EMBL/GenBank/DDBJ databases">
        <authorList>
            <person name="Corre E."/>
            <person name="Pelletier E."/>
            <person name="Niang G."/>
            <person name="Scheremetjew M."/>
            <person name="Finn R."/>
            <person name="Kale V."/>
            <person name="Holt S."/>
            <person name="Cochrane G."/>
            <person name="Meng A."/>
            <person name="Brown T."/>
            <person name="Cohen L."/>
        </authorList>
    </citation>
    <scope>NUCLEOTIDE SEQUENCE</scope>
    <source>
        <strain evidence="7">Clade-D-RCC1621</strain>
    </source>
</reference>
<feature type="domain" description="BZIP" evidence="6">
    <location>
        <begin position="246"/>
        <end position="296"/>
    </location>
</feature>
<dbReference type="PROSITE" id="PS00036">
    <property type="entry name" value="BZIP_BASIC"/>
    <property type="match status" value="1"/>
</dbReference>
<feature type="region of interest" description="Disordered" evidence="5">
    <location>
        <begin position="216"/>
        <end position="266"/>
    </location>
</feature>
<evidence type="ECO:0000313" key="7">
    <source>
        <dbReference type="EMBL" id="CAD8810646.1"/>
    </source>
</evidence>
<evidence type="ECO:0000256" key="1">
    <source>
        <dbReference type="ARBA" id="ARBA00004123"/>
    </source>
</evidence>
<name>A0A7S0WBT2_9CHLO</name>
<organism evidence="7">
    <name type="scientific">Ostreococcus mediterraneus</name>
    <dbReference type="NCBI Taxonomy" id="1486918"/>
    <lineage>
        <taxon>Eukaryota</taxon>
        <taxon>Viridiplantae</taxon>
        <taxon>Chlorophyta</taxon>
        <taxon>Mamiellophyceae</taxon>
        <taxon>Mamiellales</taxon>
        <taxon>Bathycoccaceae</taxon>
        <taxon>Ostreococcus</taxon>
    </lineage>
</organism>
<feature type="coiled-coil region" evidence="4">
    <location>
        <begin position="271"/>
        <end position="298"/>
    </location>
</feature>